<comment type="caution">
    <text evidence="1">The sequence shown here is derived from an EMBL/GenBank/DDBJ whole genome shotgun (WGS) entry which is preliminary data.</text>
</comment>
<sequence>MLTTVKRAKKLLGIPEEDVSQDFSLEMALEAASAAIERECNREFGQKSHSQRINGSGTKFLRLRNFPIISVADVKICGDDISPDGFVIESDNGMLFKETIWPIGTRNIEVEYLAGYILPSDTEGAPAPTLPRNYEMACVLYAQTLLQTPGVTSERVGDISVAYAAASAGELPPVVAALIRL</sequence>
<name>A0A3N9P9Z0_9BACL</name>
<organism evidence="1 2">
    <name type="scientific">Paenibacillus rhizophilus</name>
    <dbReference type="NCBI Taxonomy" id="1850366"/>
    <lineage>
        <taxon>Bacteria</taxon>
        <taxon>Bacillati</taxon>
        <taxon>Bacillota</taxon>
        <taxon>Bacilli</taxon>
        <taxon>Bacillales</taxon>
        <taxon>Paenibacillaceae</taxon>
        <taxon>Paenibacillus</taxon>
    </lineage>
</organism>
<dbReference type="AlphaFoldDB" id="A0A3N9P9Z0"/>
<proteinExistence type="predicted"/>
<dbReference type="EMBL" id="RQPI01000004">
    <property type="protein sequence ID" value="RQW12127.1"/>
    <property type="molecule type" value="Genomic_DNA"/>
</dbReference>
<dbReference type="Proteomes" id="UP000282529">
    <property type="component" value="Unassembled WGS sequence"/>
</dbReference>
<gene>
    <name evidence="1" type="ORF">EH198_09180</name>
</gene>
<evidence type="ECO:0008006" key="3">
    <source>
        <dbReference type="Google" id="ProtNLM"/>
    </source>
</evidence>
<protein>
    <recommendedName>
        <fullName evidence="3">Phage gp6-like head-tail connector protein</fullName>
    </recommendedName>
</protein>
<accession>A0A3N9P9Z0</accession>
<evidence type="ECO:0000313" key="2">
    <source>
        <dbReference type="Proteomes" id="UP000282529"/>
    </source>
</evidence>
<dbReference type="OrthoDB" id="2664490at2"/>
<reference evidence="1 2" key="1">
    <citation type="submission" date="2018-11" db="EMBL/GenBank/DDBJ databases">
        <title>Genome sequence of strain 7197.</title>
        <authorList>
            <person name="Gao J."/>
            <person name="Sun J."/>
        </authorList>
    </citation>
    <scope>NUCLEOTIDE SEQUENCE [LARGE SCALE GENOMIC DNA]</scope>
    <source>
        <strain evidence="1 2">7197</strain>
    </source>
</reference>
<keyword evidence="2" id="KW-1185">Reference proteome</keyword>
<evidence type="ECO:0000313" key="1">
    <source>
        <dbReference type="EMBL" id="RQW12127.1"/>
    </source>
</evidence>